<dbReference type="AlphaFoldDB" id="A0A2B7YDV2"/>
<dbReference type="EMBL" id="PDNB01000001">
    <property type="protein sequence ID" value="PGH19078.1"/>
    <property type="molecule type" value="Genomic_DNA"/>
</dbReference>
<protein>
    <recommendedName>
        <fullName evidence="4">Ornithine decarboxylase antizyme</fullName>
    </recommendedName>
</protein>
<dbReference type="STRING" id="1447875.A0A2B7YDV2"/>
<gene>
    <name evidence="7" type="ORF">AJ79_00112</name>
</gene>
<evidence type="ECO:0000256" key="3">
    <source>
        <dbReference type="ARBA" id="ARBA00011486"/>
    </source>
</evidence>
<reference evidence="7 8" key="1">
    <citation type="submission" date="2017-10" db="EMBL/GenBank/DDBJ databases">
        <title>Comparative genomics in systemic dimorphic fungi from Ajellomycetaceae.</title>
        <authorList>
            <person name="Munoz J.F."/>
            <person name="Mcewen J.G."/>
            <person name="Clay O.K."/>
            <person name="Cuomo C.A."/>
        </authorList>
    </citation>
    <scope>NUCLEOTIDE SEQUENCE [LARGE SCALE GENOMIC DNA]</scope>
    <source>
        <strain evidence="7 8">UAMH5409</strain>
    </source>
</reference>
<comment type="similarity">
    <text evidence="2">Belongs to the ODC antizyme family.</text>
</comment>
<dbReference type="GO" id="GO:0008073">
    <property type="term" value="F:ornithine decarboxylase inhibitor activity"/>
    <property type="evidence" value="ECO:0007669"/>
    <property type="project" value="InterPro"/>
</dbReference>
<dbReference type="Proteomes" id="UP000223968">
    <property type="component" value="Unassembled WGS sequence"/>
</dbReference>
<dbReference type="InterPro" id="IPR038581">
    <property type="entry name" value="ODC_AZ_sf"/>
</dbReference>
<evidence type="ECO:0000313" key="8">
    <source>
        <dbReference type="Proteomes" id="UP000223968"/>
    </source>
</evidence>
<name>A0A2B7YDV2_9EURO</name>
<dbReference type="InterPro" id="IPR002993">
    <property type="entry name" value="ODC_AZ"/>
</dbReference>
<accession>A0A2B7YDV2</accession>
<evidence type="ECO:0000256" key="2">
    <source>
        <dbReference type="ARBA" id="ARBA00008796"/>
    </source>
</evidence>
<dbReference type="Gene3D" id="3.40.630.60">
    <property type="match status" value="1"/>
</dbReference>
<proteinExistence type="inferred from homology"/>
<dbReference type="GO" id="GO:0005737">
    <property type="term" value="C:cytoplasm"/>
    <property type="evidence" value="ECO:0007669"/>
    <property type="project" value="TreeGrafter"/>
</dbReference>
<dbReference type="InterPro" id="IPR016181">
    <property type="entry name" value="Acyl_CoA_acyltransferase"/>
</dbReference>
<feature type="region of interest" description="Disordered" evidence="6">
    <location>
        <begin position="1"/>
        <end position="20"/>
    </location>
</feature>
<dbReference type="OrthoDB" id="6407410at2759"/>
<organism evidence="7 8">
    <name type="scientific">Helicocarpus griseus UAMH5409</name>
    <dbReference type="NCBI Taxonomy" id="1447875"/>
    <lineage>
        <taxon>Eukaryota</taxon>
        <taxon>Fungi</taxon>
        <taxon>Dikarya</taxon>
        <taxon>Ascomycota</taxon>
        <taxon>Pezizomycotina</taxon>
        <taxon>Eurotiomycetes</taxon>
        <taxon>Eurotiomycetidae</taxon>
        <taxon>Onygenales</taxon>
        <taxon>Ajellomycetaceae</taxon>
        <taxon>Helicocarpus</taxon>
    </lineage>
</organism>
<evidence type="ECO:0000256" key="4">
    <source>
        <dbReference type="ARBA" id="ARBA00017712"/>
    </source>
</evidence>
<dbReference type="SUPFAM" id="SSF55729">
    <property type="entry name" value="Acyl-CoA N-acyltransferases (Nat)"/>
    <property type="match status" value="1"/>
</dbReference>
<dbReference type="PANTHER" id="PTHR10279">
    <property type="entry name" value="ORNITHINE DECARBOXYLASE ANTIZYME"/>
    <property type="match status" value="1"/>
</dbReference>
<dbReference type="GO" id="GO:0005634">
    <property type="term" value="C:nucleus"/>
    <property type="evidence" value="ECO:0007669"/>
    <property type="project" value="TreeGrafter"/>
</dbReference>
<comment type="subunit">
    <text evidence="3">Interacts with ODC and thereby sterically blocks ODC homodimerization.</text>
</comment>
<evidence type="ECO:0000256" key="1">
    <source>
        <dbReference type="ARBA" id="ARBA00002307"/>
    </source>
</evidence>
<keyword evidence="5" id="KW-0688">Ribosomal frameshifting</keyword>
<comment type="caution">
    <text evidence="7">The sequence shown here is derived from an EMBL/GenBank/DDBJ whole genome shotgun (WGS) entry which is preliminary data.</text>
</comment>
<feature type="compositionally biased region" description="Low complexity" evidence="6">
    <location>
        <begin position="1"/>
        <end position="17"/>
    </location>
</feature>
<evidence type="ECO:0000256" key="6">
    <source>
        <dbReference type="SAM" id="MobiDB-lite"/>
    </source>
</evidence>
<evidence type="ECO:0000313" key="7">
    <source>
        <dbReference type="EMBL" id="PGH19078.1"/>
    </source>
</evidence>
<evidence type="ECO:0000256" key="5">
    <source>
        <dbReference type="ARBA" id="ARBA00022758"/>
    </source>
</evidence>
<dbReference type="Pfam" id="PF02100">
    <property type="entry name" value="ODC_AZ"/>
    <property type="match status" value="1"/>
</dbReference>
<dbReference type="PANTHER" id="PTHR10279:SF10">
    <property type="entry name" value="ORNITHINE DECARBOXYLASE ANTIZYME"/>
    <property type="match status" value="1"/>
</dbReference>
<sequence length="250" mass="27530">MAGISSINQSSNNSNRQQKFEWSPQTKVLASCYSVNPRTTSLSSFHYCTTIGTGPKFPASSPPQFRSSRKGPGFNGEAVHTITEECERLFCDTLWTVFLGERPLVPQQSLVIGAVPNGKNASVSETRTTPGRIQNFIEVWDYAGDTIYRGFVAADGDRRTLFVFFDSHTVAGQGFKSGLMALFEIASIPEIDCTEMVACIDRSMDPAVRDAAIRNLGWVGFELSSLNDWVVPPANEAIISKKWLLMTVET</sequence>
<keyword evidence="8" id="KW-1185">Reference proteome</keyword>
<dbReference type="GO" id="GO:0075523">
    <property type="term" value="P:viral translational frameshifting"/>
    <property type="evidence" value="ECO:0007669"/>
    <property type="project" value="UniProtKB-KW"/>
</dbReference>
<dbReference type="GO" id="GO:0045732">
    <property type="term" value="P:positive regulation of protein catabolic process"/>
    <property type="evidence" value="ECO:0007669"/>
    <property type="project" value="TreeGrafter"/>
</dbReference>
<comment type="function">
    <text evidence="1">Ornithine decarboxylase (ODC) antizyme protein that negatively regulates ODC activity and intracellular polyamine biosynthesis in response to increased intracellular polyamine levels. Binds to ODC monomers, inhibiting the assembly of the functional ODC homodimer, and targets the monomers for ubiquitin-independent proteolytic destruction by the 26S proteasome.</text>
</comment>